<evidence type="ECO:0000313" key="3">
    <source>
        <dbReference type="EMBL" id="MDT0435863.1"/>
    </source>
</evidence>
<organism evidence="3 4">
    <name type="scientific">Streptomyces doudnae</name>
    <dbReference type="NCBI Taxonomy" id="3075536"/>
    <lineage>
        <taxon>Bacteria</taxon>
        <taxon>Bacillati</taxon>
        <taxon>Actinomycetota</taxon>
        <taxon>Actinomycetes</taxon>
        <taxon>Kitasatosporales</taxon>
        <taxon>Streptomycetaceae</taxon>
        <taxon>Streptomyces</taxon>
    </lineage>
</organism>
<feature type="compositionally biased region" description="Low complexity" evidence="1">
    <location>
        <begin position="170"/>
        <end position="181"/>
    </location>
</feature>
<evidence type="ECO:0000313" key="4">
    <source>
        <dbReference type="Proteomes" id="UP001183535"/>
    </source>
</evidence>
<protein>
    <submittedName>
        <fullName evidence="3">DUF4157 domain-containing protein</fullName>
    </submittedName>
</protein>
<comment type="caution">
    <text evidence="3">The sequence shown here is derived from an EMBL/GenBank/DDBJ whole genome shotgun (WGS) entry which is preliminary data.</text>
</comment>
<dbReference type="AlphaFoldDB" id="A0ABD5EMF3"/>
<evidence type="ECO:0000259" key="2">
    <source>
        <dbReference type="Pfam" id="PF13699"/>
    </source>
</evidence>
<dbReference type="Pfam" id="PF13699">
    <property type="entry name" value="eCIS_core"/>
    <property type="match status" value="1"/>
</dbReference>
<dbReference type="Proteomes" id="UP001183535">
    <property type="component" value="Unassembled WGS sequence"/>
</dbReference>
<keyword evidence="4" id="KW-1185">Reference proteome</keyword>
<name>A0ABD5EMF3_9ACTN</name>
<proteinExistence type="predicted"/>
<evidence type="ECO:0000256" key="1">
    <source>
        <dbReference type="SAM" id="MobiDB-lite"/>
    </source>
</evidence>
<feature type="region of interest" description="Disordered" evidence="1">
    <location>
        <begin position="121"/>
        <end position="207"/>
    </location>
</feature>
<feature type="compositionally biased region" description="Polar residues" evidence="1">
    <location>
        <begin position="227"/>
        <end position="244"/>
    </location>
</feature>
<feature type="compositionally biased region" description="Basic residues" evidence="1">
    <location>
        <begin position="245"/>
        <end position="255"/>
    </location>
</feature>
<feature type="domain" description="eCIS core" evidence="2">
    <location>
        <begin position="51"/>
        <end position="123"/>
    </location>
</feature>
<dbReference type="InterPro" id="IPR025295">
    <property type="entry name" value="eCIS_core_dom"/>
</dbReference>
<gene>
    <name evidence="3" type="ORF">RM877_14345</name>
</gene>
<sequence length="495" mass="53330">MSAQVVASLQRTVGNAAVARMIAERRGTGRGHEQAAPRPAVHDVLRSAGQPLGERLRTEMEARFGGVDFSDVRVHSDVAAGHSASEIGARAYASGSHIVVGEGGADKHTLAHELTHVVQQRRGPVAGTDNGHGLRVSDPSDRFEREAEATARRVMSEPVSEHRHTDGRAPARSAAHPQAAQTHHVQRAPGSSSDEFGDDGVTEQDFRDGSRARFITLLYGEFDRSNQWDLSGTQGRDNTITHFTASKRPKKRSRPRSFSETPEVKELRRVSIAVKTYLQNQRLNPVEVQAAIGTHGGLLVAANDARSNEHMQGLFTRASGAQVLGTMIEDTRQKGLPTEPRNQEAIHGRGIRQHTKVKPQASSPLNLPALQGALATGVTVATDGEPGLHAERRIAARNGGVTPDHLGGTKRPCPSCAAALYPAGNPDVHPGIFRSDDVSNIGFPEYDHGDLGSEETRARSMFQKINSVVENTYVTVTKRGVEVPEMGSESESDPE</sequence>
<accession>A0ABD5EMF3</accession>
<feature type="region of interest" description="Disordered" evidence="1">
    <location>
        <begin position="226"/>
        <end position="263"/>
    </location>
</feature>
<reference evidence="4" key="1">
    <citation type="submission" date="2023-07" db="EMBL/GenBank/DDBJ databases">
        <title>30 novel species of actinomycetes from the DSMZ collection.</title>
        <authorList>
            <person name="Nouioui I."/>
        </authorList>
    </citation>
    <scope>NUCLEOTIDE SEQUENCE [LARGE SCALE GENOMIC DNA]</scope>
    <source>
        <strain evidence="4">DSM 41981</strain>
    </source>
</reference>
<dbReference type="EMBL" id="JAVRES010000005">
    <property type="protein sequence ID" value="MDT0435863.1"/>
    <property type="molecule type" value="Genomic_DNA"/>
</dbReference>
<feature type="compositionally biased region" description="Basic and acidic residues" evidence="1">
    <location>
        <begin position="138"/>
        <end position="169"/>
    </location>
</feature>